<keyword evidence="5" id="KW-1015">Disulfide bond</keyword>
<comment type="cofactor">
    <cofactor evidence="6">
        <name>[2Fe-2S] cluster</name>
        <dbReference type="ChEBI" id="CHEBI:190135"/>
    </cofactor>
</comment>
<proteinExistence type="predicted"/>
<dbReference type="Proteomes" id="UP000216308">
    <property type="component" value="Unassembled WGS sequence"/>
</dbReference>
<evidence type="ECO:0000256" key="7">
    <source>
        <dbReference type="SAM" id="MobiDB-lite"/>
    </source>
</evidence>
<evidence type="ECO:0000256" key="3">
    <source>
        <dbReference type="ARBA" id="ARBA00023004"/>
    </source>
</evidence>
<keyword evidence="1" id="KW-0001">2Fe-2S</keyword>
<name>A0A256IN67_9EURY</name>
<dbReference type="InterPro" id="IPR005805">
    <property type="entry name" value="Rieske_Fe-S_prot_C"/>
</dbReference>
<comment type="caution">
    <text evidence="9">The sequence shown here is derived from an EMBL/GenBank/DDBJ whole genome shotgun (WGS) entry which is preliminary data.</text>
</comment>
<evidence type="ECO:0000256" key="6">
    <source>
        <dbReference type="ARBA" id="ARBA00034078"/>
    </source>
</evidence>
<reference evidence="9 10" key="1">
    <citation type="journal article" date="2014" name="Front. Microbiol.">
        <title>Population and genomic analysis of the genus Halorubrum.</title>
        <authorList>
            <person name="Fullmer M.S."/>
            <person name="Soucy S.M."/>
            <person name="Swithers K.S."/>
            <person name="Makkay A.M."/>
            <person name="Wheeler R."/>
            <person name="Ventosa A."/>
            <person name="Gogarten J.P."/>
            <person name="Papke R.T."/>
        </authorList>
    </citation>
    <scope>NUCLEOTIDE SEQUENCE [LARGE SCALE GENOMIC DNA]</scope>
    <source>
        <strain evidence="9 10">Cb34</strain>
    </source>
</reference>
<evidence type="ECO:0000313" key="10">
    <source>
        <dbReference type="Proteomes" id="UP000216308"/>
    </source>
</evidence>
<evidence type="ECO:0000256" key="1">
    <source>
        <dbReference type="ARBA" id="ARBA00022714"/>
    </source>
</evidence>
<dbReference type="GO" id="GO:0051537">
    <property type="term" value="F:2 iron, 2 sulfur cluster binding"/>
    <property type="evidence" value="ECO:0007669"/>
    <property type="project" value="UniProtKB-KW"/>
</dbReference>
<evidence type="ECO:0000256" key="5">
    <source>
        <dbReference type="ARBA" id="ARBA00023157"/>
    </source>
</evidence>
<dbReference type="Pfam" id="PF00355">
    <property type="entry name" value="Rieske"/>
    <property type="match status" value="1"/>
</dbReference>
<dbReference type="GO" id="GO:0046872">
    <property type="term" value="F:metal ion binding"/>
    <property type="evidence" value="ECO:0007669"/>
    <property type="project" value="UniProtKB-KW"/>
</dbReference>
<dbReference type="EMBL" id="NHPJ01000059">
    <property type="protein sequence ID" value="OYR57577.1"/>
    <property type="molecule type" value="Genomic_DNA"/>
</dbReference>
<evidence type="ECO:0000256" key="2">
    <source>
        <dbReference type="ARBA" id="ARBA00022723"/>
    </source>
</evidence>
<feature type="domain" description="Rieske" evidence="8">
    <location>
        <begin position="199"/>
        <end position="263"/>
    </location>
</feature>
<sequence>MGDDAPDTRPTGDGIDAPPSDGPREREAPGGRTDVDASDADASDASDADASDVSDADASDASDAEGELCDACPENDGGPAVDPSIFRPFWKDARAELKRRDYAKVLATVGGITAVGSLAAPVAGLTRVFERKYQGPVYEEGIPLVDEAGERIAEDRIAPGEQLTVFPEPRPGIDDAPTLLVRFEESAYGDQVRDEYTVGGYAAFSKVCTHAGCMVADRDGDVLVCPCHSGRFDPVTGAQVVGGPPPRALPQLPITLSGDGYLVATGDFQGPVGPGGE</sequence>
<dbReference type="Gene3D" id="2.102.10.10">
    <property type="entry name" value="Rieske [2Fe-2S] iron-sulphur domain"/>
    <property type="match status" value="1"/>
</dbReference>
<dbReference type="GO" id="GO:0016020">
    <property type="term" value="C:membrane"/>
    <property type="evidence" value="ECO:0007669"/>
    <property type="project" value="InterPro"/>
</dbReference>
<dbReference type="InterPro" id="IPR017941">
    <property type="entry name" value="Rieske_2Fe-2S"/>
</dbReference>
<protein>
    <submittedName>
        <fullName evidence="9">(2Fe-2S)-binding protein</fullName>
    </submittedName>
</protein>
<feature type="region of interest" description="Disordered" evidence="7">
    <location>
        <begin position="1"/>
        <end position="83"/>
    </location>
</feature>
<accession>A0A256IN67</accession>
<dbReference type="AlphaFoldDB" id="A0A256IN67"/>
<keyword evidence="4" id="KW-0411">Iron-sulfur</keyword>
<dbReference type="CDD" id="cd03467">
    <property type="entry name" value="Rieske"/>
    <property type="match status" value="1"/>
</dbReference>
<evidence type="ECO:0000313" key="9">
    <source>
        <dbReference type="EMBL" id="OYR57577.1"/>
    </source>
</evidence>
<dbReference type="PRINTS" id="PR00162">
    <property type="entry name" value="RIESKE"/>
</dbReference>
<organism evidence="9 10">
    <name type="scientific">Halorubrum halodurans</name>
    <dbReference type="NCBI Taxonomy" id="1383851"/>
    <lineage>
        <taxon>Archaea</taxon>
        <taxon>Methanobacteriati</taxon>
        <taxon>Methanobacteriota</taxon>
        <taxon>Stenosarchaea group</taxon>
        <taxon>Halobacteria</taxon>
        <taxon>Halobacteriales</taxon>
        <taxon>Haloferacaceae</taxon>
        <taxon>Halorubrum</taxon>
    </lineage>
</organism>
<dbReference type="SUPFAM" id="SSF50022">
    <property type="entry name" value="ISP domain"/>
    <property type="match status" value="1"/>
</dbReference>
<keyword evidence="3" id="KW-0408">Iron</keyword>
<feature type="compositionally biased region" description="Acidic residues" evidence="7">
    <location>
        <begin position="36"/>
        <end position="68"/>
    </location>
</feature>
<keyword evidence="2" id="KW-0479">Metal-binding</keyword>
<gene>
    <name evidence="9" type="ORF">DJ70_05310</name>
</gene>
<dbReference type="InterPro" id="IPR014349">
    <property type="entry name" value="Rieske_Fe-S_prot"/>
</dbReference>
<evidence type="ECO:0000256" key="4">
    <source>
        <dbReference type="ARBA" id="ARBA00023014"/>
    </source>
</evidence>
<dbReference type="InterPro" id="IPR036922">
    <property type="entry name" value="Rieske_2Fe-2S_sf"/>
</dbReference>
<dbReference type="PANTHER" id="PTHR10134">
    <property type="entry name" value="CYTOCHROME B-C1 COMPLEX SUBUNIT RIESKE, MITOCHONDRIAL"/>
    <property type="match status" value="1"/>
</dbReference>
<dbReference type="PROSITE" id="PS51296">
    <property type="entry name" value="RIESKE"/>
    <property type="match status" value="1"/>
</dbReference>
<keyword evidence="10" id="KW-1185">Reference proteome</keyword>
<evidence type="ECO:0000259" key="8">
    <source>
        <dbReference type="PROSITE" id="PS51296"/>
    </source>
</evidence>
<feature type="compositionally biased region" description="Basic and acidic residues" evidence="7">
    <location>
        <begin position="22"/>
        <end position="35"/>
    </location>
</feature>